<keyword evidence="2" id="KW-1185">Reference proteome</keyword>
<name>A0ACB8SZC3_9AGAM</name>
<evidence type="ECO:0000313" key="2">
    <source>
        <dbReference type="Proteomes" id="UP000814140"/>
    </source>
</evidence>
<protein>
    <submittedName>
        <fullName evidence="1">Barwin-like endoglucanase</fullName>
    </submittedName>
</protein>
<reference evidence="1" key="2">
    <citation type="journal article" date="2022" name="New Phytol.">
        <title>Evolutionary transition to the ectomycorrhizal habit in the genomes of a hyperdiverse lineage of mushroom-forming fungi.</title>
        <authorList>
            <person name="Looney B."/>
            <person name="Miyauchi S."/>
            <person name="Morin E."/>
            <person name="Drula E."/>
            <person name="Courty P.E."/>
            <person name="Kohler A."/>
            <person name="Kuo A."/>
            <person name="LaButti K."/>
            <person name="Pangilinan J."/>
            <person name="Lipzen A."/>
            <person name="Riley R."/>
            <person name="Andreopoulos W."/>
            <person name="He G."/>
            <person name="Johnson J."/>
            <person name="Nolan M."/>
            <person name="Tritt A."/>
            <person name="Barry K.W."/>
            <person name="Grigoriev I.V."/>
            <person name="Nagy L.G."/>
            <person name="Hibbett D."/>
            <person name="Henrissat B."/>
            <person name="Matheny P.B."/>
            <person name="Labbe J."/>
            <person name="Martin F.M."/>
        </authorList>
    </citation>
    <scope>NUCLEOTIDE SEQUENCE</scope>
    <source>
        <strain evidence="1">HHB10654</strain>
    </source>
</reference>
<dbReference type="Proteomes" id="UP000814140">
    <property type="component" value="Unassembled WGS sequence"/>
</dbReference>
<evidence type="ECO:0000313" key="1">
    <source>
        <dbReference type="EMBL" id="KAI0061805.1"/>
    </source>
</evidence>
<proteinExistence type="predicted"/>
<dbReference type="EMBL" id="MU277210">
    <property type="protein sequence ID" value="KAI0061805.1"/>
    <property type="molecule type" value="Genomic_DNA"/>
</dbReference>
<reference evidence="1" key="1">
    <citation type="submission" date="2021-03" db="EMBL/GenBank/DDBJ databases">
        <authorList>
            <consortium name="DOE Joint Genome Institute"/>
            <person name="Ahrendt S."/>
            <person name="Looney B.P."/>
            <person name="Miyauchi S."/>
            <person name="Morin E."/>
            <person name="Drula E."/>
            <person name="Courty P.E."/>
            <person name="Chicoki N."/>
            <person name="Fauchery L."/>
            <person name="Kohler A."/>
            <person name="Kuo A."/>
            <person name="Labutti K."/>
            <person name="Pangilinan J."/>
            <person name="Lipzen A."/>
            <person name="Riley R."/>
            <person name="Andreopoulos W."/>
            <person name="He G."/>
            <person name="Johnson J."/>
            <person name="Barry K.W."/>
            <person name="Grigoriev I.V."/>
            <person name="Nagy L."/>
            <person name="Hibbett D."/>
            <person name="Henrissat B."/>
            <person name="Matheny P.B."/>
            <person name="Labbe J."/>
            <person name="Martin F."/>
        </authorList>
    </citation>
    <scope>NUCLEOTIDE SEQUENCE</scope>
    <source>
        <strain evidence="1">HHB10654</strain>
    </source>
</reference>
<gene>
    <name evidence="1" type="ORF">BV25DRAFT_705939</name>
</gene>
<sequence length="137" mass="14358">MSSLTLFLAFCVALLAACVGAAPTGSVDLRRSTTYSGQGTYFSPGLGACGETSSSKDLIVAVGHERFDDYPGATSNPNDNPICGKKITAHYGSKSVTVKVVDRCTGCGKDDLDFSPSAFSKLAAQSKGRIDITWEYS</sequence>
<comment type="caution">
    <text evidence="1">The sequence shown here is derived from an EMBL/GenBank/DDBJ whole genome shotgun (WGS) entry which is preliminary data.</text>
</comment>
<organism evidence="1 2">
    <name type="scientific">Artomyces pyxidatus</name>
    <dbReference type="NCBI Taxonomy" id="48021"/>
    <lineage>
        <taxon>Eukaryota</taxon>
        <taxon>Fungi</taxon>
        <taxon>Dikarya</taxon>
        <taxon>Basidiomycota</taxon>
        <taxon>Agaricomycotina</taxon>
        <taxon>Agaricomycetes</taxon>
        <taxon>Russulales</taxon>
        <taxon>Auriscalpiaceae</taxon>
        <taxon>Artomyces</taxon>
    </lineage>
</organism>
<accession>A0ACB8SZC3</accession>